<dbReference type="RefSeq" id="WP_093577540.1">
    <property type="nucleotide sequence ID" value="NZ_FPBA01000001.1"/>
</dbReference>
<dbReference type="OrthoDB" id="3824912at2"/>
<protein>
    <submittedName>
        <fullName evidence="5">DNA-binding transcriptional regulator, MerR family</fullName>
    </submittedName>
</protein>
<dbReference type="SMART" id="SM00422">
    <property type="entry name" value="HTH_MERR"/>
    <property type="match status" value="1"/>
</dbReference>
<organism evidence="5 6">
    <name type="scientific">Geodermatophilus amargosae</name>
    <dbReference type="NCBI Taxonomy" id="1296565"/>
    <lineage>
        <taxon>Bacteria</taxon>
        <taxon>Bacillati</taxon>
        <taxon>Actinomycetota</taxon>
        <taxon>Actinomycetes</taxon>
        <taxon>Geodermatophilales</taxon>
        <taxon>Geodermatophilaceae</taxon>
        <taxon>Geodermatophilus</taxon>
    </lineage>
</organism>
<evidence type="ECO:0000313" key="6">
    <source>
        <dbReference type="Proteomes" id="UP000199546"/>
    </source>
</evidence>
<dbReference type="PANTHER" id="PTHR30204:SF94">
    <property type="entry name" value="HEAVY METAL-DEPENDENT TRANSCRIPTIONAL REGULATOR HI_0293-RELATED"/>
    <property type="match status" value="1"/>
</dbReference>
<evidence type="ECO:0000256" key="1">
    <source>
        <dbReference type="ARBA" id="ARBA00023015"/>
    </source>
</evidence>
<dbReference type="GO" id="GO:0003700">
    <property type="term" value="F:DNA-binding transcription factor activity"/>
    <property type="evidence" value="ECO:0007669"/>
    <property type="project" value="InterPro"/>
</dbReference>
<reference evidence="6" key="1">
    <citation type="submission" date="2016-10" db="EMBL/GenBank/DDBJ databases">
        <authorList>
            <person name="Varghese N."/>
            <person name="Submissions S."/>
        </authorList>
    </citation>
    <scope>NUCLEOTIDE SEQUENCE [LARGE SCALE GENOMIC DNA]</scope>
    <source>
        <strain evidence="6">DSM 46136</strain>
    </source>
</reference>
<dbReference type="CDD" id="cd04770">
    <property type="entry name" value="HTH_HMRTR"/>
    <property type="match status" value="1"/>
</dbReference>
<evidence type="ECO:0000313" key="5">
    <source>
        <dbReference type="EMBL" id="SFT33535.1"/>
    </source>
</evidence>
<evidence type="ECO:0000256" key="2">
    <source>
        <dbReference type="ARBA" id="ARBA00023125"/>
    </source>
</evidence>
<dbReference type="InterPro" id="IPR047057">
    <property type="entry name" value="MerR_fam"/>
</dbReference>
<evidence type="ECO:0000259" key="4">
    <source>
        <dbReference type="PROSITE" id="PS50937"/>
    </source>
</evidence>
<dbReference type="EMBL" id="FPBA01000001">
    <property type="protein sequence ID" value="SFT33535.1"/>
    <property type="molecule type" value="Genomic_DNA"/>
</dbReference>
<sequence length="146" mass="15453">MTTTTSRGLRVAELAAAVGVPSDTVRYYERAGLLPPPARTAGGYRSYDAGAVDRLRFIRGAQRLGLRLSDIRDLLSVRDTGTCPCEPAEQLLRRRLTEVDAEIARLVALRTEMAAMADALPAAACPPPSPGTWCPPTGGGDPTCAS</sequence>
<keyword evidence="1" id="KW-0805">Transcription regulation</keyword>
<dbReference type="InterPro" id="IPR000551">
    <property type="entry name" value="MerR-type_HTH_dom"/>
</dbReference>
<dbReference type="PROSITE" id="PS50937">
    <property type="entry name" value="HTH_MERR_2"/>
    <property type="match status" value="1"/>
</dbReference>
<dbReference type="GO" id="GO:0003677">
    <property type="term" value="F:DNA binding"/>
    <property type="evidence" value="ECO:0007669"/>
    <property type="project" value="UniProtKB-KW"/>
</dbReference>
<dbReference type="SUPFAM" id="SSF46955">
    <property type="entry name" value="Putative DNA-binding domain"/>
    <property type="match status" value="1"/>
</dbReference>
<proteinExistence type="predicted"/>
<feature type="domain" description="HTH merR-type" evidence="4">
    <location>
        <begin position="8"/>
        <end position="77"/>
    </location>
</feature>
<keyword evidence="2 5" id="KW-0238">DNA-binding</keyword>
<name>A0A1I6X5C6_9ACTN</name>
<dbReference type="PRINTS" id="PR00040">
    <property type="entry name" value="HTHMERR"/>
</dbReference>
<dbReference type="AlphaFoldDB" id="A0A1I6X5C6"/>
<dbReference type="STRING" id="1296565.SAMN05660657_00147"/>
<dbReference type="PANTHER" id="PTHR30204">
    <property type="entry name" value="REDOX-CYCLING DRUG-SENSING TRANSCRIPTIONAL ACTIVATOR SOXR"/>
    <property type="match status" value="1"/>
</dbReference>
<evidence type="ECO:0000256" key="3">
    <source>
        <dbReference type="ARBA" id="ARBA00023163"/>
    </source>
</evidence>
<dbReference type="Proteomes" id="UP000199546">
    <property type="component" value="Unassembled WGS sequence"/>
</dbReference>
<dbReference type="Gene3D" id="1.10.1660.10">
    <property type="match status" value="1"/>
</dbReference>
<accession>A0A1I6X5C6</accession>
<keyword evidence="6" id="KW-1185">Reference proteome</keyword>
<dbReference type="InterPro" id="IPR009061">
    <property type="entry name" value="DNA-bd_dom_put_sf"/>
</dbReference>
<gene>
    <name evidence="5" type="ORF">SAMN05660657_00147</name>
</gene>
<dbReference type="Pfam" id="PF13411">
    <property type="entry name" value="MerR_1"/>
    <property type="match status" value="1"/>
</dbReference>
<keyword evidence="3" id="KW-0804">Transcription</keyword>